<comment type="caution">
    <text evidence="2">The sequence shown here is derived from an EMBL/GenBank/DDBJ whole genome shotgun (WGS) entry which is preliminary data.</text>
</comment>
<dbReference type="PANTHER" id="PTHR38849">
    <property type="entry name" value="SMALL SECRETED PROTEIN"/>
    <property type="match status" value="1"/>
</dbReference>
<reference evidence="2" key="1">
    <citation type="submission" date="2021-07" db="EMBL/GenBank/DDBJ databases">
        <authorList>
            <person name="Durling M."/>
        </authorList>
    </citation>
    <scope>NUCLEOTIDE SEQUENCE</scope>
</reference>
<dbReference type="AlphaFoldDB" id="A0A9N9PYX8"/>
<name>A0A9N9PYX8_9HELO</name>
<accession>A0A9N9PYX8</accession>
<evidence type="ECO:0008006" key="4">
    <source>
        <dbReference type="Google" id="ProtNLM"/>
    </source>
</evidence>
<proteinExistence type="predicted"/>
<feature type="signal peptide" evidence="1">
    <location>
        <begin position="1"/>
        <end position="19"/>
    </location>
</feature>
<dbReference type="PANTHER" id="PTHR38849:SF1">
    <property type="entry name" value="SMALL SECRETED PROTEIN"/>
    <property type="match status" value="1"/>
</dbReference>
<feature type="chain" id="PRO_5040305403" description="Small secreted protein" evidence="1">
    <location>
        <begin position="20"/>
        <end position="195"/>
    </location>
</feature>
<gene>
    <name evidence="2" type="ORF">HYFRA_00008192</name>
</gene>
<evidence type="ECO:0000256" key="1">
    <source>
        <dbReference type="SAM" id="SignalP"/>
    </source>
</evidence>
<protein>
    <recommendedName>
        <fullName evidence="4">Small secreted protein</fullName>
    </recommendedName>
</protein>
<dbReference type="EMBL" id="CAJVRL010000099">
    <property type="protein sequence ID" value="CAG8960473.1"/>
    <property type="molecule type" value="Genomic_DNA"/>
</dbReference>
<dbReference type="OrthoDB" id="2151417at2759"/>
<evidence type="ECO:0000313" key="3">
    <source>
        <dbReference type="Proteomes" id="UP000696280"/>
    </source>
</evidence>
<keyword evidence="3" id="KW-1185">Reference proteome</keyword>
<keyword evidence="1" id="KW-0732">Signal</keyword>
<sequence>MHFSLTASLTLALVALTVATPLPAPKTSTKTKSAAASSATKDAAADEAAGGASVLTAGQTYNDIQISSGTAGDAESLANALFANIDQSNLAGVSAADLKIIKATHDVAEDAEVDAFNKALEGATGDEKVAIQNGKIKNKVLKLTAEVLALQVENAQGNEKGDVAAEQKKLANNIALDTKAKGGASTAVPFDGTIG</sequence>
<evidence type="ECO:0000313" key="2">
    <source>
        <dbReference type="EMBL" id="CAG8960473.1"/>
    </source>
</evidence>
<organism evidence="2 3">
    <name type="scientific">Hymenoscyphus fraxineus</name>
    <dbReference type="NCBI Taxonomy" id="746836"/>
    <lineage>
        <taxon>Eukaryota</taxon>
        <taxon>Fungi</taxon>
        <taxon>Dikarya</taxon>
        <taxon>Ascomycota</taxon>
        <taxon>Pezizomycotina</taxon>
        <taxon>Leotiomycetes</taxon>
        <taxon>Helotiales</taxon>
        <taxon>Helotiaceae</taxon>
        <taxon>Hymenoscyphus</taxon>
    </lineage>
</organism>
<dbReference type="Proteomes" id="UP000696280">
    <property type="component" value="Unassembled WGS sequence"/>
</dbReference>